<comment type="caution">
    <text evidence="2">The sequence shown here is derived from an EMBL/GenBank/DDBJ whole genome shotgun (WGS) entry which is preliminary data.</text>
</comment>
<accession>K1XZX4</accession>
<dbReference type="EMBL" id="AMFJ01034026">
    <property type="protein sequence ID" value="EKD30511.1"/>
    <property type="molecule type" value="Genomic_DNA"/>
</dbReference>
<proteinExistence type="predicted"/>
<dbReference type="AlphaFoldDB" id="K1XZX4"/>
<reference evidence="2" key="1">
    <citation type="journal article" date="2012" name="Science">
        <title>Fermentation, hydrogen, and sulfur metabolism in multiple uncultivated bacterial phyla.</title>
        <authorList>
            <person name="Wrighton K.C."/>
            <person name="Thomas B.C."/>
            <person name="Sharon I."/>
            <person name="Miller C.S."/>
            <person name="Castelle C.J."/>
            <person name="VerBerkmoes N.C."/>
            <person name="Wilkins M.J."/>
            <person name="Hettich R.L."/>
            <person name="Lipton M.S."/>
            <person name="Williams K.H."/>
            <person name="Long P.E."/>
            <person name="Banfield J.F."/>
        </authorList>
    </citation>
    <scope>NUCLEOTIDE SEQUENCE [LARGE SCALE GENOMIC DNA]</scope>
</reference>
<evidence type="ECO:0000313" key="2">
    <source>
        <dbReference type="EMBL" id="EKD30511.1"/>
    </source>
</evidence>
<name>K1XZX4_9BACT</name>
<protein>
    <submittedName>
        <fullName evidence="2">Polysaccharide pyruvyl transferase</fullName>
    </submittedName>
</protein>
<keyword evidence="2" id="KW-0808">Transferase</keyword>
<sequence>MHFSLFTATGAYNLGDELILLQEYEYLRNRYKKATFTIFTYDRNGSLLPKDPSIKYVGYFPDHIRTRPIQNILAFFETLFAIYKSDRVIIGGGGLIYDNEAGQSFDTLLLQWQIRVWIAKLFRKPILYWSLGIHIKAENEAKILPLFEGKNTYVSVRDTESRKILEGLGIKSTLILDPVLLHDPEIPQLMPKKRPKVGLSFRAGYLPNALENIEKIITFLGAAGYEVILLNHSFHTANLGTNDSFFLSSLAEKYSLRTTETIRETLELYKELEFVIGMRLHSLILAFVHTIPFFAISYSQKTDEFIRSINYDFSLAARVFDIEVFKKQFHELERQKNEQKFALERKNDTIKREVYLNLNSFFDGLDRT</sequence>
<dbReference type="Pfam" id="PF04230">
    <property type="entry name" value="PS_pyruv_trans"/>
    <property type="match status" value="1"/>
</dbReference>
<dbReference type="PANTHER" id="PTHR36836:SF1">
    <property type="entry name" value="COLANIC ACID BIOSYNTHESIS PROTEIN WCAK"/>
    <property type="match status" value="1"/>
</dbReference>
<feature type="domain" description="Polysaccharide pyruvyl transferase" evidence="1">
    <location>
        <begin position="13"/>
        <end position="299"/>
    </location>
</feature>
<dbReference type="PANTHER" id="PTHR36836">
    <property type="entry name" value="COLANIC ACID BIOSYNTHESIS PROTEIN WCAK"/>
    <property type="match status" value="1"/>
</dbReference>
<organism evidence="2">
    <name type="scientific">uncultured bacterium</name>
    <name type="common">gcode 4</name>
    <dbReference type="NCBI Taxonomy" id="1234023"/>
    <lineage>
        <taxon>Bacteria</taxon>
        <taxon>environmental samples</taxon>
    </lineage>
</organism>
<gene>
    <name evidence="2" type="ORF">ACD_78C00026G0003</name>
</gene>
<dbReference type="InterPro" id="IPR007345">
    <property type="entry name" value="Polysacch_pyruvyl_Trfase"/>
</dbReference>
<evidence type="ECO:0000259" key="1">
    <source>
        <dbReference type="Pfam" id="PF04230"/>
    </source>
</evidence>
<dbReference type="GO" id="GO:0016740">
    <property type="term" value="F:transferase activity"/>
    <property type="evidence" value="ECO:0007669"/>
    <property type="project" value="UniProtKB-KW"/>
</dbReference>